<protein>
    <submittedName>
        <fullName evidence="1">Uncharacterized protein</fullName>
    </submittedName>
</protein>
<name>J0P2R1_9ACTO</name>
<dbReference type="Proteomes" id="UP000004578">
    <property type="component" value="Unassembled WGS sequence"/>
</dbReference>
<dbReference type="PATRIC" id="fig|1125717.3.peg.73"/>
<dbReference type="EMBL" id="AKFS01000008">
    <property type="protein sequence ID" value="EJF51677.1"/>
    <property type="molecule type" value="Genomic_DNA"/>
</dbReference>
<organism evidence="1 2">
    <name type="scientific">Schaalia georgiae F0490</name>
    <dbReference type="NCBI Taxonomy" id="1125717"/>
    <lineage>
        <taxon>Bacteria</taxon>
        <taxon>Bacillati</taxon>
        <taxon>Actinomycetota</taxon>
        <taxon>Actinomycetes</taxon>
        <taxon>Actinomycetales</taxon>
        <taxon>Actinomycetaceae</taxon>
        <taxon>Schaalia</taxon>
    </lineage>
</organism>
<gene>
    <name evidence="1" type="ORF">HMPREF1317_1561</name>
</gene>
<keyword evidence="2" id="KW-1185">Reference proteome</keyword>
<dbReference type="RefSeq" id="WP_005867200.1">
    <property type="nucleotide sequence ID" value="NZ_AKFS01000008.1"/>
</dbReference>
<dbReference type="AlphaFoldDB" id="J0P2R1"/>
<comment type="caution">
    <text evidence="1">The sequence shown here is derived from an EMBL/GenBank/DDBJ whole genome shotgun (WGS) entry which is preliminary data.</text>
</comment>
<sequence length="68" mass="7596">MTASAQRHREAARAAVEAAIASYQRAFQVIAMFDRLQDIAAECEALGYVTEAERLRTVADRLLKWVGK</sequence>
<reference evidence="1 2" key="1">
    <citation type="submission" date="2012-05" db="EMBL/GenBank/DDBJ databases">
        <authorList>
            <person name="Harkins D.M."/>
            <person name="Madupu R."/>
            <person name="Durkin A.S."/>
            <person name="Torralba M."/>
            <person name="Methe B."/>
            <person name="Sutton G.G."/>
            <person name="Nelson K.E."/>
        </authorList>
    </citation>
    <scope>NUCLEOTIDE SEQUENCE [LARGE SCALE GENOMIC DNA]</scope>
    <source>
        <strain evidence="1 2">F0490</strain>
    </source>
</reference>
<proteinExistence type="predicted"/>
<evidence type="ECO:0000313" key="2">
    <source>
        <dbReference type="Proteomes" id="UP000004578"/>
    </source>
</evidence>
<accession>J0P2R1</accession>
<evidence type="ECO:0000313" key="1">
    <source>
        <dbReference type="EMBL" id="EJF51677.1"/>
    </source>
</evidence>